<organism evidence="3 4">
    <name type="scientific">Paspalum notatum var. saurae</name>
    <dbReference type="NCBI Taxonomy" id="547442"/>
    <lineage>
        <taxon>Eukaryota</taxon>
        <taxon>Viridiplantae</taxon>
        <taxon>Streptophyta</taxon>
        <taxon>Embryophyta</taxon>
        <taxon>Tracheophyta</taxon>
        <taxon>Spermatophyta</taxon>
        <taxon>Magnoliopsida</taxon>
        <taxon>Liliopsida</taxon>
        <taxon>Poales</taxon>
        <taxon>Poaceae</taxon>
        <taxon>PACMAD clade</taxon>
        <taxon>Panicoideae</taxon>
        <taxon>Andropogonodae</taxon>
        <taxon>Paspaleae</taxon>
        <taxon>Paspalinae</taxon>
        <taxon>Paspalum</taxon>
    </lineage>
</organism>
<dbReference type="EMBL" id="CP144747">
    <property type="protein sequence ID" value="WVZ66585.1"/>
    <property type="molecule type" value="Genomic_DNA"/>
</dbReference>
<dbReference type="AlphaFoldDB" id="A0AAQ3T542"/>
<feature type="domain" description="DUF6598" evidence="2">
    <location>
        <begin position="167"/>
        <end position="337"/>
    </location>
</feature>
<accession>A0AAQ3T542</accession>
<evidence type="ECO:0000259" key="2">
    <source>
        <dbReference type="Pfam" id="PF20241"/>
    </source>
</evidence>
<dbReference type="Pfam" id="PF20241">
    <property type="entry name" value="DUF6598"/>
    <property type="match status" value="1"/>
</dbReference>
<proteinExistence type="predicted"/>
<evidence type="ECO:0000256" key="1">
    <source>
        <dbReference type="SAM" id="MobiDB-lite"/>
    </source>
</evidence>
<dbReference type="PANTHER" id="PTHR33065:SF95">
    <property type="entry name" value="OS07G0646300 PROTEIN"/>
    <property type="match status" value="1"/>
</dbReference>
<keyword evidence="4" id="KW-1185">Reference proteome</keyword>
<dbReference type="InterPro" id="IPR046533">
    <property type="entry name" value="DUF6598"/>
</dbReference>
<dbReference type="Proteomes" id="UP001341281">
    <property type="component" value="Chromosome 03"/>
</dbReference>
<sequence length="367" mass="39691">MGNSSLVATSACATSPRTHGVSQYTDASRFLHEPRNMSFVRGVTDDESSKPYRRLPISSPNDAATHGMKNNGPGDGGTVSEVLSVDDKSYKDACTAASEALYAKLGQIVRHPGCGEEHQISAMKDHMGKIVVDDDKEASDDEEYIVNNILPKSRHRGGSIYRGLDGSLINMAGPKRGIQMMDLTLLEYDMRIKIGEQEKDDPQLIDGASIIGCPGIWDQPFTIRIPGNYGAVDFTLSRLHAAVEATVEIHLSGVQSSFSLSLGCLTGGLDEEIRLFDGAIAESCALRRSVVAVPMNFFIVLKFKVGALSSSSYHHCCSFKAKIHGHDTQEIKTAFAIISAKAVAEPADLTWFKNICHPLTCNALETA</sequence>
<evidence type="ECO:0000313" key="3">
    <source>
        <dbReference type="EMBL" id="WVZ66585.1"/>
    </source>
</evidence>
<feature type="region of interest" description="Disordered" evidence="1">
    <location>
        <begin position="41"/>
        <end position="81"/>
    </location>
</feature>
<evidence type="ECO:0000313" key="4">
    <source>
        <dbReference type="Proteomes" id="UP001341281"/>
    </source>
</evidence>
<dbReference type="PANTHER" id="PTHR33065">
    <property type="entry name" value="OS07G0486400 PROTEIN"/>
    <property type="match status" value="1"/>
</dbReference>
<reference evidence="3 4" key="1">
    <citation type="submission" date="2024-02" db="EMBL/GenBank/DDBJ databases">
        <title>High-quality chromosome-scale genome assembly of Pensacola bahiagrass (Paspalum notatum Flugge var. saurae).</title>
        <authorList>
            <person name="Vega J.M."/>
            <person name="Podio M."/>
            <person name="Orjuela J."/>
            <person name="Siena L.A."/>
            <person name="Pessino S.C."/>
            <person name="Combes M.C."/>
            <person name="Mariac C."/>
            <person name="Albertini E."/>
            <person name="Pupilli F."/>
            <person name="Ortiz J.P.A."/>
            <person name="Leblanc O."/>
        </authorList>
    </citation>
    <scope>NUCLEOTIDE SEQUENCE [LARGE SCALE GENOMIC DNA]</scope>
    <source>
        <strain evidence="3">R1</strain>
        <tissue evidence="3">Leaf</tissue>
    </source>
</reference>
<name>A0AAQ3T542_PASNO</name>
<gene>
    <name evidence="3" type="ORF">U9M48_015783</name>
</gene>
<protein>
    <recommendedName>
        <fullName evidence="2">DUF6598 domain-containing protein</fullName>
    </recommendedName>
</protein>